<feature type="transmembrane region" description="Helical" evidence="1">
    <location>
        <begin position="203"/>
        <end position="226"/>
    </location>
</feature>
<keyword evidence="1" id="KW-0812">Transmembrane</keyword>
<evidence type="ECO:0000313" key="3">
    <source>
        <dbReference type="Proteomes" id="UP000323439"/>
    </source>
</evidence>
<dbReference type="EMBL" id="FMXB01000010">
    <property type="protein sequence ID" value="SDA58049.1"/>
    <property type="molecule type" value="Genomic_DNA"/>
</dbReference>
<keyword evidence="1" id="KW-0472">Membrane</keyword>
<protein>
    <recommendedName>
        <fullName evidence="4">PAP2 superfamily protein</fullName>
    </recommendedName>
</protein>
<name>A0A1G5WII0_9EURY</name>
<keyword evidence="3" id="KW-1185">Reference proteome</keyword>
<accession>A0A1G5WII0</accession>
<evidence type="ECO:0008006" key="4">
    <source>
        <dbReference type="Google" id="ProtNLM"/>
    </source>
</evidence>
<dbReference type="AlphaFoldDB" id="A0A1G5WII0"/>
<feature type="transmembrane region" description="Helical" evidence="1">
    <location>
        <begin position="168"/>
        <end position="191"/>
    </location>
</feature>
<proteinExistence type="predicted"/>
<reference evidence="2 3" key="1">
    <citation type="submission" date="2016-10" db="EMBL/GenBank/DDBJ databases">
        <authorList>
            <person name="Varghese N."/>
            <person name="Submissions S."/>
        </authorList>
    </citation>
    <scope>NUCLEOTIDE SEQUENCE [LARGE SCALE GENOMIC DNA]</scope>
    <source>
        <strain evidence="2 3">DSM 16643</strain>
    </source>
</reference>
<feature type="transmembrane region" description="Helical" evidence="1">
    <location>
        <begin position="232"/>
        <end position="260"/>
    </location>
</feature>
<evidence type="ECO:0000256" key="1">
    <source>
        <dbReference type="SAM" id="Phobius"/>
    </source>
</evidence>
<sequence>MKVAKTISTFTNPPIISIPLFFIICLILAKDNIWEFPMLELVSLVFTSILPMAIILYWAKRTGSDKDISNREDRFTPLIIGSASYFIGFLISMFLGLNQFLTVTLLCYAINTFIVMLITRHWKISVHTTGLAGPVCALIILAGPFGAIFAVLYPILIWSRVTLKKHTMAQAIAGGVQGFILASFELYLFIFLFNLNVVNIYPFAYVCAFILAIVFTPVVLGIFTYMGINNPLIFYLTEIIGLCFFMAVTPIDVTLIYVIISITSILISNYAGESFAWYNIIKLK</sequence>
<evidence type="ECO:0000313" key="2">
    <source>
        <dbReference type="EMBL" id="SDA58049.1"/>
    </source>
</evidence>
<feature type="transmembrane region" description="Helical" evidence="1">
    <location>
        <begin position="41"/>
        <end position="59"/>
    </location>
</feature>
<feature type="transmembrane region" description="Helical" evidence="1">
    <location>
        <begin position="12"/>
        <end position="29"/>
    </location>
</feature>
<organism evidence="2 3">
    <name type="scientific">Methanobrevibacter millerae</name>
    <dbReference type="NCBI Taxonomy" id="230361"/>
    <lineage>
        <taxon>Archaea</taxon>
        <taxon>Methanobacteriati</taxon>
        <taxon>Methanobacteriota</taxon>
        <taxon>Methanomada group</taxon>
        <taxon>Methanobacteria</taxon>
        <taxon>Methanobacteriales</taxon>
        <taxon>Methanobacteriaceae</taxon>
        <taxon>Methanobrevibacter</taxon>
    </lineage>
</organism>
<feature type="transmembrane region" description="Helical" evidence="1">
    <location>
        <begin position="100"/>
        <end position="119"/>
    </location>
</feature>
<feature type="transmembrane region" description="Helical" evidence="1">
    <location>
        <begin position="131"/>
        <end position="156"/>
    </location>
</feature>
<keyword evidence="1" id="KW-1133">Transmembrane helix</keyword>
<dbReference type="Proteomes" id="UP000323439">
    <property type="component" value="Unassembled WGS sequence"/>
</dbReference>
<gene>
    <name evidence="2" type="ORF">SAMN02910315_01460</name>
</gene>
<feature type="transmembrane region" description="Helical" evidence="1">
    <location>
        <begin position="75"/>
        <end position="94"/>
    </location>
</feature>
<dbReference type="OrthoDB" id="77866at2157"/>